<dbReference type="Pfam" id="PF13412">
    <property type="entry name" value="HTH_24"/>
    <property type="match status" value="1"/>
</dbReference>
<comment type="similarity">
    <text evidence="2">Belongs to the ROK (NagC/XylR) family.</text>
</comment>
<evidence type="ECO:0000313" key="4">
    <source>
        <dbReference type="EMBL" id="MCP1102704.1"/>
    </source>
</evidence>
<evidence type="ECO:0000256" key="1">
    <source>
        <dbReference type="ARBA" id="ARBA00002486"/>
    </source>
</evidence>
<keyword evidence="3" id="KW-0119">Carbohydrate metabolism</keyword>
<keyword evidence="3" id="KW-0859">Xylose metabolism</keyword>
<dbReference type="PANTHER" id="PTHR18964">
    <property type="entry name" value="ROK (REPRESSOR, ORF, KINASE) FAMILY"/>
    <property type="match status" value="1"/>
</dbReference>
<evidence type="ECO:0000313" key="5">
    <source>
        <dbReference type="Proteomes" id="UP001523566"/>
    </source>
</evidence>
<dbReference type="InterPro" id="IPR036388">
    <property type="entry name" value="WH-like_DNA-bd_sf"/>
</dbReference>
<accession>A0ABT1EA56</accession>
<comment type="function">
    <text evidence="1">Transcriptional repressor of xylose-utilizing enzymes.</text>
</comment>
<dbReference type="InterPro" id="IPR043129">
    <property type="entry name" value="ATPase_NBD"/>
</dbReference>
<gene>
    <name evidence="4" type="ORF">NK125_09775</name>
</gene>
<dbReference type="RefSeq" id="WP_262066490.1">
    <property type="nucleotide sequence ID" value="NZ_JAMXOD010000013.1"/>
</dbReference>
<protein>
    <submittedName>
        <fullName evidence="4">ROK family transcriptional regulator</fullName>
    </submittedName>
</protein>
<keyword evidence="5" id="KW-1185">Reference proteome</keyword>
<dbReference type="Gene3D" id="3.30.420.40">
    <property type="match status" value="2"/>
</dbReference>
<dbReference type="PANTHER" id="PTHR18964:SF173">
    <property type="entry name" value="GLUCOKINASE"/>
    <property type="match status" value="1"/>
</dbReference>
<dbReference type="EMBL" id="JAMZFW010000013">
    <property type="protein sequence ID" value="MCP1102704.1"/>
    <property type="molecule type" value="Genomic_DNA"/>
</dbReference>
<proteinExistence type="inferred from homology"/>
<dbReference type="Pfam" id="PF00480">
    <property type="entry name" value="ROK"/>
    <property type="match status" value="1"/>
</dbReference>
<evidence type="ECO:0000256" key="3">
    <source>
        <dbReference type="ARBA" id="ARBA00022629"/>
    </source>
</evidence>
<dbReference type="Proteomes" id="UP001523566">
    <property type="component" value="Unassembled WGS sequence"/>
</dbReference>
<dbReference type="InterPro" id="IPR036390">
    <property type="entry name" value="WH_DNA-bd_sf"/>
</dbReference>
<reference evidence="4 5" key="1">
    <citation type="journal article" date="2022" name="Genome Biol. Evol.">
        <title>Host diet, physiology and behaviors set the stage for Lachnospiraceae cladogenesis.</title>
        <authorList>
            <person name="Vera-Ponce De Leon A."/>
            <person name="Schneider M."/>
            <person name="Jahnes B.C."/>
            <person name="Sadowski V."/>
            <person name="Camuy-Velez L.A."/>
            <person name="Duan J."/>
            <person name="Sabree Z.L."/>
        </authorList>
    </citation>
    <scope>NUCLEOTIDE SEQUENCE [LARGE SCALE GENOMIC DNA]</scope>
    <source>
        <strain evidence="4 5">PAL113</strain>
    </source>
</reference>
<dbReference type="Gene3D" id="1.10.10.10">
    <property type="entry name" value="Winged helix-like DNA-binding domain superfamily/Winged helix DNA-binding domain"/>
    <property type="match status" value="1"/>
</dbReference>
<sequence length="342" mass="37449">MKKTRLTGQPNTMKQVNQGLIRNALILAGTATRVELSEATKVSQPTVNAIIKKMVENGEVVEMGYAFSSGGRKAMRYGFNHERSSVAAVILNKESMIYEIGDLSGKSLEKEVVPIQEGKTYLDNLSGLVEKILDKSFHVKGLAVGVPAAVAKNGQLFAIPQIPELEGVNLKEELQKQFEVSINVLNDINTVAYGYYRKGIDARIEDMVYIHAGQGLGASLIVNQKVVNGFSSFAGEIGYMRVNGEENVEQLLAKENKESKGDIMSRIVANIISMINPPLMVFGGSNFCDGLLGEIKKYCIANLPSGMVPNLMIVEDEEKYYLEGAIQVAIDSVREEIRLVLN</sequence>
<evidence type="ECO:0000256" key="2">
    <source>
        <dbReference type="ARBA" id="ARBA00006479"/>
    </source>
</evidence>
<comment type="caution">
    <text evidence="4">The sequence shown here is derived from an EMBL/GenBank/DDBJ whole genome shotgun (WGS) entry which is preliminary data.</text>
</comment>
<dbReference type="SUPFAM" id="SSF46785">
    <property type="entry name" value="Winged helix' DNA-binding domain"/>
    <property type="match status" value="1"/>
</dbReference>
<organism evidence="4 5">
    <name type="scientific">Aequitasia blattaphilus</name>
    <dbReference type="NCBI Taxonomy" id="2949332"/>
    <lineage>
        <taxon>Bacteria</taxon>
        <taxon>Bacillati</taxon>
        <taxon>Bacillota</taxon>
        <taxon>Clostridia</taxon>
        <taxon>Lachnospirales</taxon>
        <taxon>Lachnospiraceae</taxon>
        <taxon>Aequitasia</taxon>
    </lineage>
</organism>
<dbReference type="SUPFAM" id="SSF53067">
    <property type="entry name" value="Actin-like ATPase domain"/>
    <property type="match status" value="1"/>
</dbReference>
<name>A0ABT1EA56_9FIRM</name>
<dbReference type="CDD" id="cd23763">
    <property type="entry name" value="ASKHA_ATPase_ROK"/>
    <property type="match status" value="1"/>
</dbReference>
<dbReference type="InterPro" id="IPR000600">
    <property type="entry name" value="ROK"/>
</dbReference>